<dbReference type="EMBL" id="CATWFT010000037">
    <property type="protein sequence ID" value="CAJ0733454.1"/>
    <property type="molecule type" value="Genomic_DNA"/>
</dbReference>
<dbReference type="InterPro" id="IPR020615">
    <property type="entry name" value="Thiolase_acyl_enz_int_AS"/>
</dbReference>
<accession>A0ABM9IVZ2</accession>
<dbReference type="Pfam" id="PF00108">
    <property type="entry name" value="Thiolase_N"/>
    <property type="match status" value="1"/>
</dbReference>
<dbReference type="InterPro" id="IPR016039">
    <property type="entry name" value="Thiolase-like"/>
</dbReference>
<sequence length="213" mass="22489">MTREVVVVSAVRTAIGTFGGSLKDVPPTELGALVVKESLARASVEGKDVGHVVFGHVVNTEPKDMYLSRVAAINGGCAEGTPAFNVNRLCGSGLQAIVSAAQAIQLGDADVTIGAGAEVMSRAPFASLNMRWGARMGDTKMVDMMIGALHDPFHTIHMGVTAENIAAKWGQAAVSPMRPAPHRAAVVPVQLHRPRQRLLGVGRKPNDPKIFRL</sequence>
<evidence type="ECO:0000313" key="5">
    <source>
        <dbReference type="EMBL" id="CAJ0733454.1"/>
    </source>
</evidence>
<dbReference type="Proteomes" id="UP001189303">
    <property type="component" value="Unassembled WGS sequence"/>
</dbReference>
<feature type="domain" description="Thiolase N-terminal" evidence="4">
    <location>
        <begin position="5"/>
        <end position="170"/>
    </location>
</feature>
<dbReference type="Gene3D" id="3.40.47.10">
    <property type="match status" value="1"/>
</dbReference>
<organism evidence="5 6">
    <name type="scientific">Ralstonia pickettii</name>
    <name type="common">Burkholderia pickettii</name>
    <dbReference type="NCBI Taxonomy" id="329"/>
    <lineage>
        <taxon>Bacteria</taxon>
        <taxon>Pseudomonadati</taxon>
        <taxon>Pseudomonadota</taxon>
        <taxon>Betaproteobacteria</taxon>
        <taxon>Burkholderiales</taxon>
        <taxon>Burkholderiaceae</taxon>
        <taxon>Ralstonia</taxon>
    </lineage>
</organism>
<keyword evidence="2 5" id="KW-0808">Transferase</keyword>
<gene>
    <name evidence="5" type="primary">fadA_4</name>
    <name evidence="5" type="ORF">R38712_05256</name>
</gene>
<proteinExistence type="inferred from homology"/>
<evidence type="ECO:0000313" key="6">
    <source>
        <dbReference type="Proteomes" id="UP001189303"/>
    </source>
</evidence>
<dbReference type="PROSITE" id="PS00098">
    <property type="entry name" value="THIOLASE_1"/>
    <property type="match status" value="1"/>
</dbReference>
<evidence type="ECO:0000256" key="1">
    <source>
        <dbReference type="ARBA" id="ARBA00010982"/>
    </source>
</evidence>
<keyword evidence="6" id="KW-1185">Reference proteome</keyword>
<reference evidence="5 6" key="1">
    <citation type="submission" date="2023-07" db="EMBL/GenBank/DDBJ databases">
        <authorList>
            <person name="Peeters C."/>
        </authorList>
    </citation>
    <scope>NUCLEOTIDE SEQUENCE [LARGE SCALE GENOMIC DNA]</scope>
    <source>
        <strain evidence="5 6">R-38712</strain>
    </source>
</reference>
<dbReference type="GO" id="GO:0003988">
    <property type="term" value="F:acetyl-CoA C-acyltransferase activity"/>
    <property type="evidence" value="ECO:0007669"/>
    <property type="project" value="UniProtKB-EC"/>
</dbReference>
<keyword evidence="3 5" id="KW-0012">Acyltransferase</keyword>
<name>A0ABM9IVZ2_RALPI</name>
<evidence type="ECO:0000256" key="3">
    <source>
        <dbReference type="ARBA" id="ARBA00023315"/>
    </source>
</evidence>
<dbReference type="PANTHER" id="PTHR18919:SF107">
    <property type="entry name" value="ACETYL-COA ACETYLTRANSFERASE, CYTOSOLIC"/>
    <property type="match status" value="1"/>
</dbReference>
<comment type="caution">
    <text evidence="5">The sequence shown here is derived from an EMBL/GenBank/DDBJ whole genome shotgun (WGS) entry which is preliminary data.</text>
</comment>
<evidence type="ECO:0000259" key="4">
    <source>
        <dbReference type="Pfam" id="PF00108"/>
    </source>
</evidence>
<dbReference type="InterPro" id="IPR020616">
    <property type="entry name" value="Thiolase_N"/>
</dbReference>
<protein>
    <submittedName>
        <fullName evidence="5">3-ketoacyl-CoA thiolase</fullName>
        <ecNumber evidence="5">2.3.1.16</ecNumber>
    </submittedName>
</protein>
<dbReference type="EC" id="2.3.1.16" evidence="5"/>
<comment type="similarity">
    <text evidence="1">Belongs to the thiolase-like superfamily. Thiolase family.</text>
</comment>
<dbReference type="SUPFAM" id="SSF53901">
    <property type="entry name" value="Thiolase-like"/>
    <property type="match status" value="1"/>
</dbReference>
<evidence type="ECO:0000256" key="2">
    <source>
        <dbReference type="ARBA" id="ARBA00022679"/>
    </source>
</evidence>
<dbReference type="PANTHER" id="PTHR18919">
    <property type="entry name" value="ACETYL-COA C-ACYLTRANSFERASE"/>
    <property type="match status" value="1"/>
</dbReference>